<feature type="compositionally biased region" description="Polar residues" evidence="1">
    <location>
        <begin position="100"/>
        <end position="109"/>
    </location>
</feature>
<dbReference type="EMBL" id="PDNA01000005">
    <property type="protein sequence ID" value="PGH27696.1"/>
    <property type="molecule type" value="Genomic_DNA"/>
</dbReference>
<feature type="signal peptide" evidence="2">
    <location>
        <begin position="1"/>
        <end position="16"/>
    </location>
</feature>
<dbReference type="AlphaFoldDB" id="A0A2B7Z189"/>
<name>A0A2B7Z189_POLH7</name>
<gene>
    <name evidence="3" type="ORF">AJ80_00712</name>
</gene>
<reference evidence="3 4" key="1">
    <citation type="submission" date="2017-10" db="EMBL/GenBank/DDBJ databases">
        <title>Comparative genomics in systemic dimorphic fungi from Ajellomycetaceae.</title>
        <authorList>
            <person name="Munoz J.F."/>
            <person name="Mcewen J.G."/>
            <person name="Clay O.K."/>
            <person name="Cuomo C.A."/>
        </authorList>
    </citation>
    <scope>NUCLEOTIDE SEQUENCE [LARGE SCALE GENOMIC DNA]</scope>
    <source>
        <strain evidence="3 4">UAMH7299</strain>
    </source>
</reference>
<dbReference type="STRING" id="1447883.A0A2B7Z189"/>
<evidence type="ECO:0000256" key="2">
    <source>
        <dbReference type="SAM" id="SignalP"/>
    </source>
</evidence>
<feature type="compositionally biased region" description="Low complexity" evidence="1">
    <location>
        <begin position="119"/>
        <end position="158"/>
    </location>
</feature>
<feature type="non-terminal residue" evidence="3">
    <location>
        <position position="158"/>
    </location>
</feature>
<accession>A0A2B7Z189</accession>
<dbReference type="Proteomes" id="UP000224634">
    <property type="component" value="Unassembled WGS sequence"/>
</dbReference>
<feature type="region of interest" description="Disordered" evidence="1">
    <location>
        <begin position="100"/>
        <end position="158"/>
    </location>
</feature>
<proteinExistence type="predicted"/>
<comment type="caution">
    <text evidence="3">The sequence shown here is derived from an EMBL/GenBank/DDBJ whole genome shotgun (WGS) entry which is preliminary data.</text>
</comment>
<dbReference type="OrthoDB" id="2153847at2759"/>
<evidence type="ECO:0000256" key="1">
    <source>
        <dbReference type="SAM" id="MobiDB-lite"/>
    </source>
</evidence>
<keyword evidence="4" id="KW-1185">Reference proteome</keyword>
<feature type="chain" id="PRO_5013174332" evidence="2">
    <location>
        <begin position="17"/>
        <end position="158"/>
    </location>
</feature>
<evidence type="ECO:0000313" key="3">
    <source>
        <dbReference type="EMBL" id="PGH27696.1"/>
    </source>
</evidence>
<evidence type="ECO:0000313" key="4">
    <source>
        <dbReference type="Proteomes" id="UP000224634"/>
    </source>
</evidence>
<protein>
    <submittedName>
        <fullName evidence="3">Uncharacterized protein</fullName>
    </submittedName>
</protein>
<organism evidence="3 4">
    <name type="scientific">Polytolypa hystricis (strain UAMH7299)</name>
    <dbReference type="NCBI Taxonomy" id="1447883"/>
    <lineage>
        <taxon>Eukaryota</taxon>
        <taxon>Fungi</taxon>
        <taxon>Dikarya</taxon>
        <taxon>Ascomycota</taxon>
        <taxon>Pezizomycotina</taxon>
        <taxon>Eurotiomycetes</taxon>
        <taxon>Eurotiomycetidae</taxon>
        <taxon>Onygenales</taxon>
        <taxon>Onygenales incertae sedis</taxon>
        <taxon>Polytolypa</taxon>
    </lineage>
</organism>
<sequence length="158" mass="16150">MKIFVSTLLLASLASGRPVTYPRRWLVPRQVANLQTFTGNVGADALPITDSGNPDRPFEVNGATFQNFEAAAARSCDVQFNQCANVANGGGDVEFEQCNQQKADCQQAQANAGGGNTGGNADDGAANDGNANDGNANDGNANDGNANNGAANDGNAND</sequence>
<keyword evidence="2" id="KW-0732">Signal</keyword>